<reference evidence="4" key="1">
    <citation type="submission" date="2013-06" db="EMBL/GenBank/DDBJ databases">
        <authorList>
            <person name="Zhao Q."/>
        </authorList>
    </citation>
    <scope>NUCLEOTIDE SEQUENCE</scope>
    <source>
        <strain evidence="4">cv. W1943</strain>
    </source>
</reference>
<dbReference type="HOGENOM" id="CLU_414131_0_0_1"/>
<feature type="domain" description="F-box" evidence="1">
    <location>
        <begin position="26"/>
        <end position="58"/>
    </location>
</feature>
<name>A0A0E0QX07_ORYRU</name>
<dbReference type="Gramene" id="ORUFI10G04570.2">
    <property type="protein sequence ID" value="ORUFI10G04570.2"/>
    <property type="gene ID" value="ORUFI10G04570"/>
</dbReference>
<dbReference type="InterPro" id="IPR001810">
    <property type="entry name" value="F-box_dom"/>
</dbReference>
<feature type="domain" description="F-box protein AT5G49610-like beta-propeller" evidence="2">
    <location>
        <begin position="205"/>
        <end position="386"/>
    </location>
</feature>
<evidence type="ECO:0000313" key="4">
    <source>
        <dbReference type="Proteomes" id="UP000008022"/>
    </source>
</evidence>
<dbReference type="Pfam" id="PF12937">
    <property type="entry name" value="F-box-like"/>
    <property type="match status" value="1"/>
</dbReference>
<organism evidence="3 4">
    <name type="scientific">Oryza rufipogon</name>
    <name type="common">Brownbeard rice</name>
    <name type="synonym">Asian wild rice</name>
    <dbReference type="NCBI Taxonomy" id="4529"/>
    <lineage>
        <taxon>Eukaryota</taxon>
        <taxon>Viridiplantae</taxon>
        <taxon>Streptophyta</taxon>
        <taxon>Embryophyta</taxon>
        <taxon>Tracheophyta</taxon>
        <taxon>Spermatophyta</taxon>
        <taxon>Magnoliopsida</taxon>
        <taxon>Liliopsida</taxon>
        <taxon>Poales</taxon>
        <taxon>Poaceae</taxon>
        <taxon>BOP clade</taxon>
        <taxon>Oryzoideae</taxon>
        <taxon>Oryzeae</taxon>
        <taxon>Oryzinae</taxon>
        <taxon>Oryza</taxon>
    </lineage>
</organism>
<dbReference type="InterPro" id="IPR056594">
    <property type="entry name" value="AT5G49610-like_b-prop"/>
</dbReference>
<proteinExistence type="predicted"/>
<sequence>MGGKRKARAPPAADATAAAALLDYRLLAHILLRIRSPAALARAATVCRLWRRVASSPTFLRLFRQLHHPPPLLGFFVCNNGSAVSRSIVDGELVGEVVDPTFLPRLTPRGFLGAVNRCVDFSLDSLPYDERWALADTHDGLLLLRTNFADRMDIPDSFAVCDPVSGRSVLLRVAPVTGSAYLGAALHTDDSDAGGVVCSFEFEVILVTCYNMWEPRLYVFSLRSGQWTVHAYIPMLPLLSAFSGDMHANGSVYWLIDDGGDGGAYLLALDARTKQFSIIKLLSSMRTRYDGNMRVIRFDDGELRVVAFAAAAAPLEFWHLDKSRSSRGRWVLESRVELAHVDGVMELCVDADDDVTRIMDAGEGFVFLKHYGSEWVFALDLQAMVLFRLPHRRYYFGPALPYRMVLKPPLPALAGLLREEDKKPWTVDSVDAYACALLTADDLDDPPPSSPTFFRVLVVYNRRTFTALRSYSSDTGRWSAEARRSSGPKMSSYTLHNLRQSVVHGGHWALADTHDGLLLLCTKFADRMDIPDNFAICDPVSGRSVLLHVAPVTNSAYLGAALRTDDSDGGGVVCSFEFEIILVTCYNMIMDAGEGFVFLKHYGSEWVFALDVQAMVLFRLPHRRYYFGPALPYRLGLKPPLPASCGREENKKPLILDSMDGVD</sequence>
<keyword evidence="4" id="KW-1185">Reference proteome</keyword>
<dbReference type="AlphaFoldDB" id="A0A0E0QX07"/>
<evidence type="ECO:0000259" key="2">
    <source>
        <dbReference type="Pfam" id="PF23635"/>
    </source>
</evidence>
<evidence type="ECO:0008006" key="5">
    <source>
        <dbReference type="Google" id="ProtNLM"/>
    </source>
</evidence>
<dbReference type="InterPro" id="IPR018247">
    <property type="entry name" value="EF_Hand_1_Ca_BS"/>
</dbReference>
<accession>A0A0E0QX07</accession>
<dbReference type="InterPro" id="IPR036047">
    <property type="entry name" value="F-box-like_dom_sf"/>
</dbReference>
<reference evidence="3" key="2">
    <citation type="submission" date="2015-06" db="UniProtKB">
        <authorList>
            <consortium name="EnsemblPlants"/>
        </authorList>
    </citation>
    <scope>IDENTIFICATION</scope>
</reference>
<dbReference type="Pfam" id="PF23635">
    <property type="entry name" value="Beta-prop_AT5G49610-like"/>
    <property type="match status" value="1"/>
</dbReference>
<dbReference type="PANTHER" id="PTHR33207">
    <property type="entry name" value="F-BOX DOMAIN CONTAINING PROTEIN-RELATED"/>
    <property type="match status" value="1"/>
</dbReference>
<dbReference type="SUPFAM" id="SSF81383">
    <property type="entry name" value="F-box domain"/>
    <property type="match status" value="1"/>
</dbReference>
<protein>
    <recommendedName>
        <fullName evidence="5">F-box domain-containing protein</fullName>
    </recommendedName>
</protein>
<dbReference type="EnsemblPlants" id="ORUFI10G04570.2">
    <property type="protein sequence ID" value="ORUFI10G04570.2"/>
    <property type="gene ID" value="ORUFI10G04570"/>
</dbReference>
<evidence type="ECO:0000313" key="3">
    <source>
        <dbReference type="EnsemblPlants" id="ORUFI10G04570.2"/>
    </source>
</evidence>
<dbReference type="Proteomes" id="UP000008022">
    <property type="component" value="Unassembled WGS sequence"/>
</dbReference>
<evidence type="ECO:0000259" key="1">
    <source>
        <dbReference type="Pfam" id="PF12937"/>
    </source>
</evidence>
<dbReference type="PROSITE" id="PS00018">
    <property type="entry name" value="EF_HAND_1"/>
    <property type="match status" value="1"/>
</dbReference>